<evidence type="ECO:0000256" key="1">
    <source>
        <dbReference type="SAM" id="SignalP"/>
    </source>
</evidence>
<accession>A0ABW4RFI0</accession>
<gene>
    <name evidence="2" type="ORF">ACFSC9_02795</name>
</gene>
<comment type="caution">
    <text evidence="2">The sequence shown here is derived from an EMBL/GenBank/DDBJ whole genome shotgun (WGS) entry which is preliminary data.</text>
</comment>
<evidence type="ECO:0000313" key="3">
    <source>
        <dbReference type="Proteomes" id="UP001597233"/>
    </source>
</evidence>
<keyword evidence="1" id="KW-0732">Signal</keyword>
<dbReference type="EMBL" id="JBHUEH010000009">
    <property type="protein sequence ID" value="MFD1884438.1"/>
    <property type="molecule type" value="Genomic_DNA"/>
</dbReference>
<reference evidence="3" key="1">
    <citation type="journal article" date="2019" name="Int. J. Syst. Evol. Microbiol.">
        <title>The Global Catalogue of Microorganisms (GCM) 10K type strain sequencing project: providing services to taxonomists for standard genome sequencing and annotation.</title>
        <authorList>
            <consortium name="The Broad Institute Genomics Platform"/>
            <consortium name="The Broad Institute Genome Sequencing Center for Infectious Disease"/>
            <person name="Wu L."/>
            <person name="Ma J."/>
        </authorList>
    </citation>
    <scope>NUCLEOTIDE SEQUENCE [LARGE SCALE GENOMIC DNA]</scope>
    <source>
        <strain evidence="3">CCUG 54950</strain>
    </source>
</reference>
<organism evidence="2 3">
    <name type="scientific">Paenibacillus wenxiniae</name>
    <dbReference type="NCBI Taxonomy" id="1636843"/>
    <lineage>
        <taxon>Bacteria</taxon>
        <taxon>Bacillati</taxon>
        <taxon>Bacillota</taxon>
        <taxon>Bacilli</taxon>
        <taxon>Bacillales</taxon>
        <taxon>Paenibacillaceae</taxon>
        <taxon>Paenibacillus</taxon>
    </lineage>
</organism>
<dbReference type="RefSeq" id="WP_347326235.1">
    <property type="nucleotide sequence ID" value="NZ_JBCGUH010000010.1"/>
</dbReference>
<evidence type="ECO:0008006" key="4">
    <source>
        <dbReference type="Google" id="ProtNLM"/>
    </source>
</evidence>
<name>A0ABW4RFI0_9BACL</name>
<protein>
    <recommendedName>
        <fullName evidence="4">Lipoprotein</fullName>
    </recommendedName>
</protein>
<dbReference type="PROSITE" id="PS51257">
    <property type="entry name" value="PROKAR_LIPOPROTEIN"/>
    <property type="match status" value="1"/>
</dbReference>
<proteinExistence type="predicted"/>
<keyword evidence="3" id="KW-1185">Reference proteome</keyword>
<feature type="chain" id="PRO_5046479835" description="Lipoprotein" evidence="1">
    <location>
        <begin position="24"/>
        <end position="213"/>
    </location>
</feature>
<feature type="signal peptide" evidence="1">
    <location>
        <begin position="1"/>
        <end position="23"/>
    </location>
</feature>
<evidence type="ECO:0000313" key="2">
    <source>
        <dbReference type="EMBL" id="MFD1884438.1"/>
    </source>
</evidence>
<dbReference type="Proteomes" id="UP001597233">
    <property type="component" value="Unassembled WGS sequence"/>
</dbReference>
<sequence length="213" mass="22798">MNRKRNSKLFMLCVLLISIIGCTKHTPALVMSSVPSSESASTSSKSASVFPAAETTIAAPEKDATSLQPLHGDVLPSLQVRAADHTKIPVAQSSYCWGNKGCADFVGGAAMLKGQSLPAIKAGASVQLHFPYTPAPSMVELTQYPIRASEDTSTIHVHSIADHPPMPITLHDGAFQAPHKAGYYYYEFNADWMSADGEHATGQTSFVFGFQVE</sequence>